<organism evidence="6 7">
    <name type="scientific">Mycobacterium spongiae</name>
    <dbReference type="NCBI Taxonomy" id="886343"/>
    <lineage>
        <taxon>Bacteria</taxon>
        <taxon>Bacillati</taxon>
        <taxon>Actinomycetota</taxon>
        <taxon>Actinomycetes</taxon>
        <taxon>Mycobacteriales</taxon>
        <taxon>Mycobacteriaceae</taxon>
        <taxon>Mycobacterium</taxon>
    </lineage>
</organism>
<gene>
    <name evidence="6" type="ORF">F6B93_09885</name>
</gene>
<dbReference type="PANTHER" id="PTHR47506">
    <property type="entry name" value="TRANSCRIPTIONAL REGULATORY PROTEIN"/>
    <property type="match status" value="1"/>
</dbReference>
<dbReference type="InterPro" id="IPR009057">
    <property type="entry name" value="Homeodomain-like_sf"/>
</dbReference>
<dbReference type="EMBL" id="CP046600">
    <property type="protein sequence ID" value="QUR67364.1"/>
    <property type="molecule type" value="Genomic_DNA"/>
</dbReference>
<dbReference type="Proteomes" id="UP000682202">
    <property type="component" value="Chromosome"/>
</dbReference>
<dbReference type="Gene3D" id="1.10.357.10">
    <property type="entry name" value="Tetracycline Repressor, domain 2"/>
    <property type="match status" value="1"/>
</dbReference>
<evidence type="ECO:0000313" key="7">
    <source>
        <dbReference type="Proteomes" id="UP000682202"/>
    </source>
</evidence>
<dbReference type="InterPro" id="IPR001647">
    <property type="entry name" value="HTH_TetR"/>
</dbReference>
<dbReference type="AlphaFoldDB" id="A0A975PX22"/>
<evidence type="ECO:0000256" key="3">
    <source>
        <dbReference type="ARBA" id="ARBA00023163"/>
    </source>
</evidence>
<keyword evidence="3" id="KW-0804">Transcription</keyword>
<dbReference type="SUPFAM" id="SSF46689">
    <property type="entry name" value="Homeodomain-like"/>
    <property type="match status" value="1"/>
</dbReference>
<dbReference type="PANTHER" id="PTHR47506:SF10">
    <property type="entry name" value="TRANSCRIPTIONAL REGULATORY PROTEIN"/>
    <property type="match status" value="1"/>
</dbReference>
<evidence type="ECO:0000256" key="4">
    <source>
        <dbReference type="PROSITE-ProRule" id="PRU00335"/>
    </source>
</evidence>
<protein>
    <submittedName>
        <fullName evidence="6">TetR family transcriptional regulator</fullName>
    </submittedName>
</protein>
<accession>A0A975PX22</accession>
<keyword evidence="1" id="KW-0805">Transcription regulation</keyword>
<dbReference type="PROSITE" id="PS50977">
    <property type="entry name" value="HTH_TETR_2"/>
    <property type="match status" value="1"/>
</dbReference>
<reference evidence="6" key="1">
    <citation type="submission" date="2019-12" db="EMBL/GenBank/DDBJ databases">
        <title>Mycobacterium spongiae sp. nov.</title>
        <authorList>
            <person name="Stinear T."/>
        </authorList>
    </citation>
    <scope>NUCLEOTIDE SEQUENCE</scope>
    <source>
        <strain evidence="6">FSD4b-SM</strain>
    </source>
</reference>
<keyword evidence="2 4" id="KW-0238">DNA-binding</keyword>
<feature type="domain" description="HTH tetR-type" evidence="5">
    <location>
        <begin position="1"/>
        <end position="55"/>
    </location>
</feature>
<dbReference type="Pfam" id="PF00440">
    <property type="entry name" value="TetR_N"/>
    <property type="match status" value="1"/>
</dbReference>
<dbReference type="SUPFAM" id="SSF48498">
    <property type="entry name" value="Tetracyclin repressor-like, C-terminal domain"/>
    <property type="match status" value="1"/>
</dbReference>
<dbReference type="Pfam" id="PF16925">
    <property type="entry name" value="TetR_C_13"/>
    <property type="match status" value="1"/>
</dbReference>
<dbReference type="RefSeq" id="WP_211698934.1">
    <property type="nucleotide sequence ID" value="NZ_CP046600.1"/>
</dbReference>
<evidence type="ECO:0000256" key="1">
    <source>
        <dbReference type="ARBA" id="ARBA00023015"/>
    </source>
</evidence>
<sequence>MLSDVMRLFWQKGYEKVSMEEIVQVSGLNRYAIYQNWGGKAELYAMCLRQYSEMFIETAFAPLASGSGGLDDIRAAFDTSLALFDTGDSANGCMACRALVEPVYEAPAITEQVETHFSTIKTLFAQALARARERREIAEDADIDALAEYLVGIVQGAQLFGLRGVDKSTVDSYFRIAVAALQSRPSVVAAIGHGKKRHQDG</sequence>
<keyword evidence="7" id="KW-1185">Reference proteome</keyword>
<dbReference type="InterPro" id="IPR036271">
    <property type="entry name" value="Tet_transcr_reg_TetR-rel_C_sf"/>
</dbReference>
<name>A0A975PX22_9MYCO</name>
<dbReference type="KEGG" id="mspg:F6B93_09885"/>
<proteinExistence type="predicted"/>
<evidence type="ECO:0000313" key="6">
    <source>
        <dbReference type="EMBL" id="QUR67364.1"/>
    </source>
</evidence>
<dbReference type="Gene3D" id="1.10.10.60">
    <property type="entry name" value="Homeodomain-like"/>
    <property type="match status" value="1"/>
</dbReference>
<evidence type="ECO:0000256" key="2">
    <source>
        <dbReference type="ARBA" id="ARBA00023125"/>
    </source>
</evidence>
<dbReference type="InterPro" id="IPR011075">
    <property type="entry name" value="TetR_C"/>
</dbReference>
<dbReference type="GO" id="GO:0003677">
    <property type="term" value="F:DNA binding"/>
    <property type="evidence" value="ECO:0007669"/>
    <property type="project" value="UniProtKB-UniRule"/>
</dbReference>
<feature type="DNA-binding region" description="H-T-H motif" evidence="4">
    <location>
        <begin position="18"/>
        <end position="37"/>
    </location>
</feature>
<evidence type="ECO:0000259" key="5">
    <source>
        <dbReference type="PROSITE" id="PS50977"/>
    </source>
</evidence>